<dbReference type="Gene3D" id="3.10.450.50">
    <property type="match status" value="2"/>
</dbReference>
<protein>
    <recommendedName>
        <fullName evidence="3">SnoaL-like domain-containing protein</fullName>
    </recommendedName>
</protein>
<evidence type="ECO:0000313" key="2">
    <source>
        <dbReference type="Proteomes" id="UP000028524"/>
    </source>
</evidence>
<keyword evidence="2" id="KW-1185">Reference proteome</keyword>
<dbReference type="Proteomes" id="UP000028524">
    <property type="component" value="Unassembled WGS sequence"/>
</dbReference>
<gene>
    <name evidence="1" type="ORF">S40285_09736</name>
</gene>
<reference evidence="1 2" key="1">
    <citation type="journal article" date="2014" name="BMC Genomics">
        <title>Comparative genome sequencing reveals chemotype-specific gene clusters in the toxigenic black mold Stachybotrys.</title>
        <authorList>
            <person name="Semeiks J."/>
            <person name="Borek D."/>
            <person name="Otwinowski Z."/>
            <person name="Grishin N.V."/>
        </authorList>
    </citation>
    <scope>NUCLEOTIDE SEQUENCE [LARGE SCALE GENOMIC DNA]</scope>
    <source>
        <strain evidence="1 2">IBT 40285</strain>
    </source>
</reference>
<accession>A0A084Q884</accession>
<dbReference type="AlphaFoldDB" id="A0A084Q884"/>
<dbReference type="HOGENOM" id="CLU_062065_0_0_1"/>
<dbReference type="InterPro" id="IPR009959">
    <property type="entry name" value="Cyclase_SnoaL-like"/>
</dbReference>
<dbReference type="InterPro" id="IPR032710">
    <property type="entry name" value="NTF2-like_dom_sf"/>
</dbReference>
<dbReference type="Pfam" id="PF07366">
    <property type="entry name" value="SnoaL"/>
    <property type="match status" value="1"/>
</dbReference>
<dbReference type="OMA" id="FSEHAFY"/>
<evidence type="ECO:0000313" key="1">
    <source>
        <dbReference type="EMBL" id="KFA60169.1"/>
    </source>
</evidence>
<proteinExistence type="predicted"/>
<dbReference type="STRING" id="1283841.A0A084Q884"/>
<dbReference type="SUPFAM" id="SSF54427">
    <property type="entry name" value="NTF2-like"/>
    <property type="match status" value="2"/>
</dbReference>
<sequence>MATRELIEETYRDWIAALNSRNGKAISAAIAEIIMHDGLESGKHQYTQQVMKALDELSVTKVDLDMFTIDTAAQAISARLLYRGKSQINDGGIPTNDTFIEWSTISFTWFDADLKMIRASSLVDMDAIRAGNSKAAPTPTLHYEPAPPGFGIQALYHGYLDCINTDRDKDRLACHVHSIITHNEHMSDLDEFLSFLNHNSRQIEGNKLTIKDLLTDDVSQQIAARLELSGTPVGEVFGSAPTGRAVRFPEHAMYKLNGGKIAFVWAVRDFDTFRKRLEGRE</sequence>
<dbReference type="OrthoDB" id="2830113at2759"/>
<organism evidence="1 2">
    <name type="scientific">Stachybotrys chlorohalonatus (strain IBT 40285)</name>
    <dbReference type="NCBI Taxonomy" id="1283841"/>
    <lineage>
        <taxon>Eukaryota</taxon>
        <taxon>Fungi</taxon>
        <taxon>Dikarya</taxon>
        <taxon>Ascomycota</taxon>
        <taxon>Pezizomycotina</taxon>
        <taxon>Sordariomycetes</taxon>
        <taxon>Hypocreomycetidae</taxon>
        <taxon>Hypocreales</taxon>
        <taxon>Stachybotryaceae</taxon>
        <taxon>Stachybotrys</taxon>
    </lineage>
</organism>
<name>A0A084Q884_STAC4</name>
<dbReference type="GO" id="GO:0030638">
    <property type="term" value="P:polyketide metabolic process"/>
    <property type="evidence" value="ECO:0007669"/>
    <property type="project" value="InterPro"/>
</dbReference>
<dbReference type="EMBL" id="KL661854">
    <property type="protein sequence ID" value="KFA60169.1"/>
    <property type="molecule type" value="Genomic_DNA"/>
</dbReference>
<dbReference type="InParanoid" id="A0A084Q884"/>
<evidence type="ECO:0008006" key="3">
    <source>
        <dbReference type="Google" id="ProtNLM"/>
    </source>
</evidence>